<dbReference type="InterPro" id="IPR058240">
    <property type="entry name" value="rSAM_sf"/>
</dbReference>
<dbReference type="AlphaFoldDB" id="A0A235BUB0"/>
<proteinExistence type="predicted"/>
<feature type="domain" description="MTTase N-terminal" evidence="2">
    <location>
        <begin position="1"/>
        <end position="111"/>
    </location>
</feature>
<dbReference type="GO" id="GO:0035598">
    <property type="term" value="F:tRNA (N(6)-L-threonylcarbamoyladenosine(37)-C(2))-methylthiotransferase activity"/>
    <property type="evidence" value="ECO:0007669"/>
    <property type="project" value="TreeGrafter"/>
</dbReference>
<dbReference type="PROSITE" id="PS51449">
    <property type="entry name" value="MTTASE_N"/>
    <property type="match status" value="1"/>
</dbReference>
<dbReference type="EMBL" id="NOZP01000083">
    <property type="protein sequence ID" value="OYD15802.1"/>
    <property type="molecule type" value="Genomic_DNA"/>
</dbReference>
<dbReference type="SMART" id="SM00729">
    <property type="entry name" value="Elp3"/>
    <property type="match status" value="1"/>
</dbReference>
<dbReference type="GO" id="GO:0046872">
    <property type="term" value="F:metal ion binding"/>
    <property type="evidence" value="ECO:0007669"/>
    <property type="project" value="UniProtKB-KW"/>
</dbReference>
<dbReference type="PANTHER" id="PTHR11918:SF45">
    <property type="entry name" value="THREONYLCARBAMOYLADENOSINE TRNA METHYLTHIOTRANSFERASE"/>
    <property type="match status" value="1"/>
</dbReference>
<evidence type="ECO:0000313" key="4">
    <source>
        <dbReference type="EMBL" id="OYD15802.1"/>
    </source>
</evidence>
<dbReference type="SFLD" id="SFLDS00029">
    <property type="entry name" value="Radical_SAM"/>
    <property type="match status" value="1"/>
</dbReference>
<dbReference type="Gene3D" id="3.80.30.20">
    <property type="entry name" value="tm_1862 like domain"/>
    <property type="match status" value="1"/>
</dbReference>
<name>A0A235BUB0_UNCW3</name>
<dbReference type="GO" id="GO:0051539">
    <property type="term" value="F:4 iron, 4 sulfur cluster binding"/>
    <property type="evidence" value="ECO:0007669"/>
    <property type="project" value="UniProtKB-KW"/>
</dbReference>
<reference evidence="4 5" key="1">
    <citation type="submission" date="2017-07" db="EMBL/GenBank/DDBJ databases">
        <title>Recovery of genomes from metagenomes via a dereplication, aggregation, and scoring strategy.</title>
        <authorList>
            <person name="Sieber C.M."/>
            <person name="Probst A.J."/>
            <person name="Sharrar A."/>
            <person name="Thomas B.C."/>
            <person name="Hess M."/>
            <person name="Tringe S.G."/>
            <person name="Banfield J.F."/>
        </authorList>
    </citation>
    <scope>NUCLEOTIDE SEQUENCE [LARGE SCALE GENOMIC DNA]</scope>
    <source>
        <strain evidence="4">JGI_Cruoil_03_51_56</strain>
    </source>
</reference>
<dbReference type="InterPro" id="IPR007197">
    <property type="entry name" value="rSAM"/>
</dbReference>
<evidence type="ECO:0000256" key="1">
    <source>
        <dbReference type="ARBA" id="ARBA00022679"/>
    </source>
</evidence>
<protein>
    <submittedName>
        <fullName evidence="4">Uncharacterized protein</fullName>
    </submittedName>
</protein>
<dbReference type="PROSITE" id="PS51918">
    <property type="entry name" value="RADICAL_SAM"/>
    <property type="match status" value="1"/>
</dbReference>
<dbReference type="CDD" id="cd01335">
    <property type="entry name" value="Radical_SAM"/>
    <property type="match status" value="1"/>
</dbReference>
<dbReference type="Pfam" id="PF00919">
    <property type="entry name" value="UPF0004"/>
    <property type="match status" value="1"/>
</dbReference>
<evidence type="ECO:0000259" key="3">
    <source>
        <dbReference type="PROSITE" id="PS51918"/>
    </source>
</evidence>
<dbReference type="Pfam" id="PF04055">
    <property type="entry name" value="Radical_SAM"/>
    <property type="match status" value="1"/>
</dbReference>
<dbReference type="InterPro" id="IPR038135">
    <property type="entry name" value="Methylthiotransferase_N_sf"/>
</dbReference>
<evidence type="ECO:0000259" key="2">
    <source>
        <dbReference type="PROSITE" id="PS51449"/>
    </source>
</evidence>
<dbReference type="SFLD" id="SFLDG01082">
    <property type="entry name" value="B12-binding_domain_containing"/>
    <property type="match status" value="1"/>
</dbReference>
<organism evidence="4 5">
    <name type="scientific">candidate division WOR-3 bacterium JGI_Cruoil_03_51_56</name>
    <dbReference type="NCBI Taxonomy" id="1973747"/>
    <lineage>
        <taxon>Bacteria</taxon>
        <taxon>Bacteria division WOR-3</taxon>
    </lineage>
</organism>
<comment type="caution">
    <text evidence="4">The sequence shown here is derived from an EMBL/GenBank/DDBJ whole genome shotgun (WGS) entry which is preliminary data.</text>
</comment>
<dbReference type="Proteomes" id="UP000215559">
    <property type="component" value="Unassembled WGS sequence"/>
</dbReference>
<dbReference type="InterPro" id="IPR013848">
    <property type="entry name" value="Methylthiotransferase_N"/>
</dbReference>
<feature type="domain" description="Radical SAM core" evidence="3">
    <location>
        <begin position="111"/>
        <end position="337"/>
    </location>
</feature>
<keyword evidence="1" id="KW-0808">Transferase</keyword>
<evidence type="ECO:0000313" key="5">
    <source>
        <dbReference type="Proteomes" id="UP000215559"/>
    </source>
</evidence>
<gene>
    <name evidence="4" type="ORF">CH330_04650</name>
</gene>
<sequence length="405" mass="45199">MKASVFTVGCRLNQSESDALRARLVEDGVMIVKDPADAGECFINTCTVTNRADRSSVQLIRRICRLRPKPRVVVIGCFVQRLSEKVKAIPGVDEVWDNKRKLAEISDACPAPERSRALLKVQDGCDRGCAYCICSLLRGKPTSLPRVDVVSRFDRLVKAGFHEIVLTGLNLGTYYDNGVDLAGLLGLLSCRPGDFRIRLGSIEPDTVNSTLVDCFADKRISPHFHLPLQSGDDRILERMGRRYTSCQYAELVRQIRGVRPDANIGADVIVGLPGEDEDSFERTRSFVASLKLGYLHVFPFCPRPGTKAYSMKNCVPEYEKKRRSKTLRNLSTWLRSKYQAQYIGKLRQAVVESGQTALTDNYLRLHLEGNCPVEPRGFVNLLIGQNQGRPVGFLEHLVTKTPTGV</sequence>
<dbReference type="SUPFAM" id="SSF102114">
    <property type="entry name" value="Radical SAM enzymes"/>
    <property type="match status" value="1"/>
</dbReference>
<dbReference type="Gene3D" id="3.40.50.12160">
    <property type="entry name" value="Methylthiotransferase, N-terminal domain"/>
    <property type="match status" value="1"/>
</dbReference>
<accession>A0A235BUB0</accession>
<dbReference type="InterPro" id="IPR006638">
    <property type="entry name" value="Elp3/MiaA/NifB-like_rSAM"/>
</dbReference>
<dbReference type="InterPro" id="IPR023404">
    <property type="entry name" value="rSAM_horseshoe"/>
</dbReference>
<dbReference type="PANTHER" id="PTHR11918">
    <property type="entry name" value="RADICAL SAM PROTEINS"/>
    <property type="match status" value="1"/>
</dbReference>